<evidence type="ECO:0000256" key="1">
    <source>
        <dbReference type="SAM" id="MobiDB-lite"/>
    </source>
</evidence>
<dbReference type="OrthoDB" id="7909028at2"/>
<proteinExistence type="predicted"/>
<name>A0A3P3D1R4_9RHOB</name>
<dbReference type="RefSeq" id="WP_124966804.1">
    <property type="nucleotide sequence ID" value="NZ_RRAZ01000057.1"/>
</dbReference>
<keyword evidence="3" id="KW-1185">Reference proteome</keyword>
<dbReference type="AlphaFoldDB" id="A0A3P3D1R4"/>
<evidence type="ECO:0000313" key="3">
    <source>
        <dbReference type="Proteomes" id="UP000282125"/>
    </source>
</evidence>
<accession>A0A3P3D1R4</accession>
<gene>
    <name evidence="2" type="ORF">EG244_19360</name>
</gene>
<evidence type="ECO:0000313" key="2">
    <source>
        <dbReference type="EMBL" id="RRH68353.1"/>
    </source>
</evidence>
<comment type="caution">
    <text evidence="2">The sequence shown here is derived from an EMBL/GenBank/DDBJ whole genome shotgun (WGS) entry which is preliminary data.</text>
</comment>
<sequence>MKYTLGTAAKATGKAKSTILRAIKTGTISAHKDGNNYEIDPSELHRVFPRTVAENVPSNVTQPLEEQDATLRIRLEILEKEREREREQMQATIDDLRTRLDRAEDRVTALLAAPEKAPEPAPVKRRWWPWN</sequence>
<dbReference type="Proteomes" id="UP000282125">
    <property type="component" value="Unassembled WGS sequence"/>
</dbReference>
<protein>
    <submittedName>
        <fullName evidence="2">Uncharacterized protein</fullName>
    </submittedName>
</protein>
<dbReference type="EMBL" id="RRAZ01000057">
    <property type="protein sequence ID" value="RRH68353.1"/>
    <property type="molecule type" value="Genomic_DNA"/>
</dbReference>
<reference evidence="2 3" key="1">
    <citation type="submission" date="2018-11" db="EMBL/GenBank/DDBJ databases">
        <title>Gemmobacter sp. nov., YIM 102744-1 draft genome.</title>
        <authorList>
            <person name="Li G."/>
            <person name="Jiang Y."/>
        </authorList>
    </citation>
    <scope>NUCLEOTIDE SEQUENCE [LARGE SCALE GENOMIC DNA]</scope>
    <source>
        <strain evidence="2 3">YIM 102744-1</strain>
    </source>
</reference>
<feature type="region of interest" description="Disordered" evidence="1">
    <location>
        <begin position="112"/>
        <end position="131"/>
    </location>
</feature>
<organism evidence="2 3">
    <name type="scientific">Falsigemmobacter faecalis</name>
    <dbReference type="NCBI Taxonomy" id="2488730"/>
    <lineage>
        <taxon>Bacteria</taxon>
        <taxon>Pseudomonadati</taxon>
        <taxon>Pseudomonadota</taxon>
        <taxon>Alphaproteobacteria</taxon>
        <taxon>Rhodobacterales</taxon>
        <taxon>Paracoccaceae</taxon>
        <taxon>Falsigemmobacter</taxon>
    </lineage>
</organism>